<dbReference type="RefSeq" id="WP_189625489.1">
    <property type="nucleotide sequence ID" value="NZ_BNAF01000003.1"/>
</dbReference>
<name>A0ABQ3HUZ0_9SPHI</name>
<accession>A0ABQ3HUZ0</accession>
<evidence type="ECO:0000313" key="2">
    <source>
        <dbReference type="Proteomes" id="UP000620550"/>
    </source>
</evidence>
<organism evidence="1 2">
    <name type="scientific">Sphingobacterium griseoflavum</name>
    <dbReference type="NCBI Taxonomy" id="1474952"/>
    <lineage>
        <taxon>Bacteria</taxon>
        <taxon>Pseudomonadati</taxon>
        <taxon>Bacteroidota</taxon>
        <taxon>Sphingobacteriia</taxon>
        <taxon>Sphingobacteriales</taxon>
        <taxon>Sphingobacteriaceae</taxon>
        <taxon>Sphingobacterium</taxon>
    </lineage>
</organism>
<dbReference type="Proteomes" id="UP000620550">
    <property type="component" value="Unassembled WGS sequence"/>
</dbReference>
<dbReference type="SUPFAM" id="SSF55144">
    <property type="entry name" value="LigT-like"/>
    <property type="match status" value="1"/>
</dbReference>
<evidence type="ECO:0008006" key="3">
    <source>
        <dbReference type="Google" id="ProtNLM"/>
    </source>
</evidence>
<dbReference type="Pfam" id="PF13563">
    <property type="entry name" value="2_5_RNA_ligase2"/>
    <property type="match status" value="1"/>
</dbReference>
<gene>
    <name evidence="1" type="ORF">GCM10017764_09600</name>
</gene>
<reference evidence="2" key="1">
    <citation type="journal article" date="2019" name="Int. J. Syst. Evol. Microbiol.">
        <title>The Global Catalogue of Microorganisms (GCM) 10K type strain sequencing project: providing services to taxonomists for standard genome sequencing and annotation.</title>
        <authorList>
            <consortium name="The Broad Institute Genomics Platform"/>
            <consortium name="The Broad Institute Genome Sequencing Center for Infectious Disease"/>
            <person name="Wu L."/>
            <person name="Ma J."/>
        </authorList>
    </citation>
    <scope>NUCLEOTIDE SEQUENCE [LARGE SCALE GENOMIC DNA]</scope>
    <source>
        <strain evidence="2">CGMCC 1.12966</strain>
    </source>
</reference>
<sequence>MQEKQDSITYILTLRLDEESQAFFDALRKKHFPVERNYLKAHLTLFHKLPDSTHTFTVLGEIIQEPFDMQVTGLRHLGAGVAFQIESGILQQLHQKLGNAFAKDLIPQDKQRFMPHITVQNKVTPAASRALLHELSESFTPFTARAIGVDLWIYRGGPWEYKEGFPFERSSCSKQVSSSCTTRSTK</sequence>
<keyword evidence="2" id="KW-1185">Reference proteome</keyword>
<comment type="caution">
    <text evidence="1">The sequence shown here is derived from an EMBL/GenBank/DDBJ whole genome shotgun (WGS) entry which is preliminary data.</text>
</comment>
<proteinExistence type="predicted"/>
<dbReference type="Gene3D" id="3.90.1140.10">
    <property type="entry name" value="Cyclic phosphodiesterase"/>
    <property type="match status" value="1"/>
</dbReference>
<dbReference type="EMBL" id="BNAF01000003">
    <property type="protein sequence ID" value="GHE29041.1"/>
    <property type="molecule type" value="Genomic_DNA"/>
</dbReference>
<evidence type="ECO:0000313" key="1">
    <source>
        <dbReference type="EMBL" id="GHE29041.1"/>
    </source>
</evidence>
<protein>
    <recommendedName>
        <fullName evidence="3">2'-5' RNA ligase</fullName>
    </recommendedName>
</protein>
<dbReference type="InterPro" id="IPR009097">
    <property type="entry name" value="Cyclic_Pdiesterase"/>
</dbReference>